<reference evidence="1 2" key="1">
    <citation type="submission" date="2017-05" db="EMBL/GenBank/DDBJ databases">
        <authorList>
            <person name="Varghese N."/>
            <person name="Submissions S."/>
        </authorList>
    </citation>
    <scope>NUCLEOTIDE SEQUENCE [LARGE SCALE GENOMIC DNA]</scope>
    <source>
        <strain evidence="1 2">DSM 100094</strain>
    </source>
</reference>
<accession>A0A521FN69</accession>
<evidence type="ECO:0000313" key="1">
    <source>
        <dbReference type="EMBL" id="SMO97574.1"/>
    </source>
</evidence>
<dbReference type="AlphaFoldDB" id="A0A521FN69"/>
<organism evidence="1 2">
    <name type="scientific">Paracoccus laeviglucosivorans</name>
    <dbReference type="NCBI Taxonomy" id="1197861"/>
    <lineage>
        <taxon>Bacteria</taxon>
        <taxon>Pseudomonadati</taxon>
        <taxon>Pseudomonadota</taxon>
        <taxon>Alphaproteobacteria</taxon>
        <taxon>Rhodobacterales</taxon>
        <taxon>Paracoccaceae</taxon>
        <taxon>Paracoccus</taxon>
    </lineage>
</organism>
<sequence>MSELSEPDLNAAPDRAALPRWIRQGAMQDSVDHVMFSTGAALARIDPLVRAQGAARGPWRQRLALDAAVAVATLEGRPEGAVQLRDAVALTRPGDDPGPAGRLLLGWRALAEARALRVPDWPVRLPAAFDLPPAPLASLLRDIGSRLPGRTLPLRGAAEAAGEVFALSPAHRGLALWLADASLARALGWHRPVPLLATALPRAAFRLSGETWLRACAQAWGRAALAAIDLHADLDRRAAALHAVAPKLRGKDAAATVAALLTEDVLTAQAGARGSDRAARRLFDRLSAQGLVREFSGRSNFRLYGL</sequence>
<proteinExistence type="predicted"/>
<dbReference type="RefSeq" id="WP_142664801.1">
    <property type="nucleotide sequence ID" value="NZ_FXTK01000028.1"/>
</dbReference>
<evidence type="ECO:0008006" key="3">
    <source>
        <dbReference type="Google" id="ProtNLM"/>
    </source>
</evidence>
<evidence type="ECO:0000313" key="2">
    <source>
        <dbReference type="Proteomes" id="UP000319014"/>
    </source>
</evidence>
<dbReference type="OrthoDB" id="7865302at2"/>
<dbReference type="Pfam" id="PF07183">
    <property type="entry name" value="DUF1403"/>
    <property type="match status" value="1"/>
</dbReference>
<dbReference type="EMBL" id="FXTK01000028">
    <property type="protein sequence ID" value="SMO97574.1"/>
    <property type="molecule type" value="Genomic_DNA"/>
</dbReference>
<gene>
    <name evidence="1" type="ORF">SAMN06265221_12821</name>
</gene>
<dbReference type="InterPro" id="IPR009843">
    <property type="entry name" value="DUF1403"/>
</dbReference>
<keyword evidence="2" id="KW-1185">Reference proteome</keyword>
<protein>
    <recommendedName>
        <fullName evidence="3">DUF1403 family protein</fullName>
    </recommendedName>
</protein>
<name>A0A521FN69_9RHOB</name>
<dbReference type="Proteomes" id="UP000319014">
    <property type="component" value="Unassembled WGS sequence"/>
</dbReference>